<dbReference type="EMBL" id="JAAOIV010000004">
    <property type="protein sequence ID" value="NHN55526.1"/>
    <property type="molecule type" value="Genomic_DNA"/>
</dbReference>
<dbReference type="AlphaFoldDB" id="A0A967B6E2"/>
<dbReference type="GO" id="GO:0005975">
    <property type="term" value="P:carbohydrate metabolic process"/>
    <property type="evidence" value="ECO:0007669"/>
    <property type="project" value="InterPro"/>
</dbReference>
<keyword evidence="4" id="KW-1185">Reference proteome</keyword>
<evidence type="ECO:0000259" key="1">
    <source>
        <dbReference type="Pfam" id="PF14742"/>
    </source>
</evidence>
<dbReference type="RefSeq" id="WP_166195227.1">
    <property type="nucleotide sequence ID" value="NZ_JAAOIV010000004.1"/>
</dbReference>
<sequence length="684" mass="71894">MTDPQQPWLHHLAIAVDGPLTTLSADDGTIAEGAHGVYLDDVRILDRLVIDIDGGVSQVATASQGNVSEFFGSARGLGDRGADPSVEVHRRRELTAPTLTETVTVRSRAALPVTATLRFELAADGADIAAVKHGEPAGLPVPMTIEGGTVRWTTGRLANIASWSVSPSHLARDDRGTVVAQFPIDLAPGTETQVALQITGERTRPSKLDADAGAARLALECTVSADDPRVPLAVQAALSDVAHLALTDPLAPEDCFLGAGTPWYLTLFGRDSIWAARMLLPLGTDLALGTLRTLARRQGTRVDLATAEQPGKIPHEVRRDAGPAGSLPTVYYGTVDATALWVCLLDDALAWGLRADDARELLPALRAALRWLTAYAAPDGDGLIKYIDDSGTGLVNQGWKDSGDSIRFRDGTIAEAPIALLEAQAYAVLADRAGARILRSLGTDADAELIDAAESQADALTAAVRERFWVSDVDRSWPAIAIDGQGEPVTGVASNMGHALGTGSYTADEARRVADVLMDPTMLSPSGIRTFASDNGGFNPIGYHTGSVWIHDTGICALGLAAEGLHDEVAAVTRSMLEATAYFGYRSPELHGDGGVLGRPVPYPASCRPQAWSAAATIAMLTAALGLRCDARSKVLTLRPGVGPFGALTLSGVRVAGQPVTIRVERDGSASVDGLPDGWRIERA</sequence>
<dbReference type="InterPro" id="IPR032856">
    <property type="entry name" value="GDE_N_bis"/>
</dbReference>
<dbReference type="InterPro" id="IPR008928">
    <property type="entry name" value="6-hairpin_glycosidase_sf"/>
</dbReference>
<feature type="domain" description="Putative glycogen debranching enzyme N-terminal" evidence="1">
    <location>
        <begin position="17"/>
        <end position="196"/>
    </location>
</feature>
<name>A0A967B6E2_9MICO</name>
<dbReference type="SUPFAM" id="SSF48208">
    <property type="entry name" value="Six-hairpin glycosidases"/>
    <property type="match status" value="1"/>
</dbReference>
<evidence type="ECO:0000259" key="2">
    <source>
        <dbReference type="Pfam" id="PF22422"/>
    </source>
</evidence>
<evidence type="ECO:0000313" key="4">
    <source>
        <dbReference type="Proteomes" id="UP000744769"/>
    </source>
</evidence>
<feature type="domain" description="Mannosylglycerate hydrolase MGH1-like glycoside hydrolase" evidence="2">
    <location>
        <begin position="282"/>
        <end position="580"/>
    </location>
</feature>
<dbReference type="InterPro" id="IPR054491">
    <property type="entry name" value="MGH1-like_GH"/>
</dbReference>
<comment type="caution">
    <text evidence="3">The sequence shown here is derived from an EMBL/GenBank/DDBJ whole genome shotgun (WGS) entry which is preliminary data.</text>
</comment>
<evidence type="ECO:0000313" key="3">
    <source>
        <dbReference type="EMBL" id="NHN55526.1"/>
    </source>
</evidence>
<protein>
    <submittedName>
        <fullName evidence="3">Amylo-alpha-1,6-glucosidase</fullName>
    </submittedName>
</protein>
<dbReference type="Gene3D" id="1.50.10.10">
    <property type="match status" value="1"/>
</dbReference>
<dbReference type="Proteomes" id="UP000744769">
    <property type="component" value="Unassembled WGS sequence"/>
</dbReference>
<organism evidence="3 4">
    <name type="scientific">Metallococcus carri</name>
    <dbReference type="NCBI Taxonomy" id="1656884"/>
    <lineage>
        <taxon>Bacteria</taxon>
        <taxon>Bacillati</taxon>
        <taxon>Actinomycetota</taxon>
        <taxon>Actinomycetes</taxon>
        <taxon>Micrococcales</taxon>
        <taxon>Dermacoccaceae</taxon>
        <taxon>Metallococcus</taxon>
    </lineage>
</organism>
<reference evidence="3" key="1">
    <citation type="submission" date="2020-03" db="EMBL/GenBank/DDBJ databases">
        <title>Draft sequencing of Calidifontibacter sp. DB0510.</title>
        <authorList>
            <person name="Kim D.-U."/>
        </authorList>
    </citation>
    <scope>NUCLEOTIDE SEQUENCE</scope>
    <source>
        <strain evidence="3">DB0510</strain>
    </source>
</reference>
<dbReference type="Pfam" id="PF22422">
    <property type="entry name" value="MGH1-like_GH"/>
    <property type="match status" value="1"/>
</dbReference>
<gene>
    <name evidence="3" type="ORF">G9U51_06995</name>
</gene>
<dbReference type="Pfam" id="PF14742">
    <property type="entry name" value="GDE_N_bis"/>
    <property type="match status" value="1"/>
</dbReference>
<accession>A0A967B6E2</accession>
<proteinExistence type="predicted"/>
<dbReference type="InterPro" id="IPR012341">
    <property type="entry name" value="6hp_glycosidase-like_sf"/>
</dbReference>